<reference evidence="1" key="1">
    <citation type="submission" date="2023-04" db="EMBL/GenBank/DDBJ databases">
        <authorList>
            <person name="Vijverberg K."/>
            <person name="Xiong W."/>
            <person name="Schranz E."/>
        </authorList>
    </citation>
    <scope>NUCLEOTIDE SEQUENCE</scope>
</reference>
<accession>A0AA35ZSS3</accession>
<keyword evidence="2" id="KW-1185">Reference proteome</keyword>
<dbReference type="Proteomes" id="UP001177003">
    <property type="component" value="Chromosome 8"/>
</dbReference>
<proteinExistence type="predicted"/>
<evidence type="ECO:0000313" key="1">
    <source>
        <dbReference type="EMBL" id="CAI9298229.1"/>
    </source>
</evidence>
<organism evidence="1 2">
    <name type="scientific">Lactuca saligna</name>
    <name type="common">Willowleaf lettuce</name>
    <dbReference type="NCBI Taxonomy" id="75948"/>
    <lineage>
        <taxon>Eukaryota</taxon>
        <taxon>Viridiplantae</taxon>
        <taxon>Streptophyta</taxon>
        <taxon>Embryophyta</taxon>
        <taxon>Tracheophyta</taxon>
        <taxon>Spermatophyta</taxon>
        <taxon>Magnoliopsida</taxon>
        <taxon>eudicotyledons</taxon>
        <taxon>Gunneridae</taxon>
        <taxon>Pentapetalae</taxon>
        <taxon>asterids</taxon>
        <taxon>campanulids</taxon>
        <taxon>Asterales</taxon>
        <taxon>Asteraceae</taxon>
        <taxon>Cichorioideae</taxon>
        <taxon>Cichorieae</taxon>
        <taxon>Lactucinae</taxon>
        <taxon>Lactuca</taxon>
    </lineage>
</organism>
<dbReference type="EMBL" id="OX465084">
    <property type="protein sequence ID" value="CAI9298229.1"/>
    <property type="molecule type" value="Genomic_DNA"/>
</dbReference>
<protein>
    <submittedName>
        <fullName evidence="1">Uncharacterized protein</fullName>
    </submittedName>
</protein>
<name>A0AA35ZSS3_LACSI</name>
<dbReference type="AlphaFoldDB" id="A0AA35ZSS3"/>
<gene>
    <name evidence="1" type="ORF">LSALG_LOCUS37003</name>
</gene>
<sequence>MERMEITYRRHPSGDGVGEWRRWSVSGDVGEWQSSDGLFPPGFRLGSGPNQRRKQMGVVFGGDFQLRGGGISNPKGRMSGSGVRWHTAEAPMLCPSVLSGEINERGAKKMADGRRGGIPTAATTLSDEVGVSDGWQSIVVDDFARFLLCFERIPARGRGCKGRTVGSGPVSHNKNRVKE</sequence>
<evidence type="ECO:0000313" key="2">
    <source>
        <dbReference type="Proteomes" id="UP001177003"/>
    </source>
</evidence>